<dbReference type="GO" id="GO:0000329">
    <property type="term" value="C:fungal-type vacuole membrane"/>
    <property type="evidence" value="ECO:0007669"/>
    <property type="project" value="TreeGrafter"/>
</dbReference>
<feature type="transmembrane region" description="Helical" evidence="6">
    <location>
        <begin position="161"/>
        <end position="180"/>
    </location>
</feature>
<dbReference type="GO" id="GO:0005794">
    <property type="term" value="C:Golgi apparatus"/>
    <property type="evidence" value="ECO:0007669"/>
    <property type="project" value="TreeGrafter"/>
</dbReference>
<evidence type="ECO:0000256" key="2">
    <source>
        <dbReference type="ARBA" id="ARBA00009190"/>
    </source>
</evidence>
<gene>
    <name evidence="9" type="ORF">PPACK8108_LOCUS21932</name>
    <name evidence="10" type="ORF">PPACK8108_LOCUS25562</name>
</gene>
<dbReference type="GO" id="GO:0032472">
    <property type="term" value="P:Golgi calcium ion transport"/>
    <property type="evidence" value="ECO:0007669"/>
    <property type="project" value="TreeGrafter"/>
</dbReference>
<reference evidence="9" key="1">
    <citation type="submission" date="2022-06" db="EMBL/GenBank/DDBJ databases">
        <authorList>
            <consortium name="SYNGENTA / RWTH Aachen University"/>
        </authorList>
    </citation>
    <scope>NUCLEOTIDE SEQUENCE</scope>
</reference>
<dbReference type="InterPro" id="IPR001727">
    <property type="entry name" value="GDT1-like"/>
</dbReference>
<dbReference type="EMBL" id="CALTRL010006250">
    <property type="protein sequence ID" value="CAH7690270.1"/>
    <property type="molecule type" value="Genomic_DNA"/>
</dbReference>
<feature type="compositionally biased region" description="Polar residues" evidence="8">
    <location>
        <begin position="129"/>
        <end position="152"/>
    </location>
</feature>
<evidence type="ECO:0000256" key="5">
    <source>
        <dbReference type="ARBA" id="ARBA00023136"/>
    </source>
</evidence>
<evidence type="ECO:0000256" key="6">
    <source>
        <dbReference type="RuleBase" id="RU365102"/>
    </source>
</evidence>
<dbReference type="PROSITE" id="PS01214">
    <property type="entry name" value="UPF0016"/>
    <property type="match status" value="1"/>
</dbReference>
<dbReference type="GO" id="GO:0032468">
    <property type="term" value="P:Golgi calcium ion homeostasis"/>
    <property type="evidence" value="ECO:0007669"/>
    <property type="project" value="TreeGrafter"/>
</dbReference>
<comment type="similarity">
    <text evidence="2 6">Belongs to the GDT1 family.</text>
</comment>
<feature type="region of interest" description="Disordered" evidence="8">
    <location>
        <begin position="120"/>
        <end position="152"/>
    </location>
</feature>
<dbReference type="PANTHER" id="PTHR12608">
    <property type="entry name" value="TRANSMEMBRANE PROTEIN HTP-1 RELATED"/>
    <property type="match status" value="1"/>
</dbReference>
<keyword evidence="7" id="KW-0175">Coiled coil</keyword>
<comment type="caution">
    <text evidence="9">The sequence shown here is derived from an EMBL/GenBank/DDBJ whole genome shotgun (WGS) entry which is preliminary data.</text>
</comment>
<evidence type="ECO:0000313" key="11">
    <source>
        <dbReference type="Proteomes" id="UP001153365"/>
    </source>
</evidence>
<dbReference type="Pfam" id="PF01169">
    <property type="entry name" value="GDT1"/>
    <property type="match status" value="2"/>
</dbReference>
<accession>A0AAV0BKT2</accession>
<sequence>MIIVSEIGDKTFLVAALMAMRHPRLVIFTGAFLALLVMSILSAGLGHILPTLISRQYTTFAASCLFLIFGSKMLHEGLTMEGGTGRVEEEIREVEDEIKEKEQQMLDNDGQSAGYALEEGLDPRAGTGRPSSNRQLTGIKSSSNSNRTQARRSSQVQGLKNLTFLLISPVLIQTFIMTFLAEWGDRSQISTIAMAAAHNVYLVTIGTVLGHAMCTFLAVMGGRWLATKISVKHVTLGGAILFLIFGVLYLYEAYTWIETDLRPSPSQSSS</sequence>
<evidence type="ECO:0000256" key="4">
    <source>
        <dbReference type="ARBA" id="ARBA00022989"/>
    </source>
</evidence>
<name>A0AAV0BKT2_PHAPC</name>
<evidence type="ECO:0000313" key="10">
    <source>
        <dbReference type="EMBL" id="CAH7690270.1"/>
    </source>
</evidence>
<dbReference type="EMBL" id="CALTRL010005842">
    <property type="protein sequence ID" value="CAH7687185.1"/>
    <property type="molecule type" value="Genomic_DNA"/>
</dbReference>
<dbReference type="AlphaFoldDB" id="A0AAV0BKT2"/>
<proteinExistence type="inferred from homology"/>
<feature type="coiled-coil region" evidence="7">
    <location>
        <begin position="84"/>
        <end position="111"/>
    </location>
</feature>
<keyword evidence="5 6" id="KW-0472">Membrane</keyword>
<evidence type="ECO:0000313" key="9">
    <source>
        <dbReference type="EMBL" id="CAH7687185.1"/>
    </source>
</evidence>
<feature type="transmembrane region" description="Helical" evidence="6">
    <location>
        <begin position="233"/>
        <end position="251"/>
    </location>
</feature>
<comment type="caution">
    <text evidence="6">Lacks conserved residue(s) required for the propagation of feature annotation.</text>
</comment>
<evidence type="ECO:0000256" key="3">
    <source>
        <dbReference type="ARBA" id="ARBA00022692"/>
    </source>
</evidence>
<evidence type="ECO:0000256" key="1">
    <source>
        <dbReference type="ARBA" id="ARBA00004141"/>
    </source>
</evidence>
<protein>
    <recommendedName>
        <fullName evidence="6">GDT1 family protein</fullName>
    </recommendedName>
</protein>
<dbReference type="PANTHER" id="PTHR12608:SF1">
    <property type="entry name" value="TRANSMEMBRANE PROTEIN 165"/>
    <property type="match status" value="1"/>
</dbReference>
<dbReference type="InterPro" id="IPR049555">
    <property type="entry name" value="GDT1-like_CS"/>
</dbReference>
<evidence type="ECO:0000256" key="7">
    <source>
        <dbReference type="SAM" id="Coils"/>
    </source>
</evidence>
<keyword evidence="4 6" id="KW-1133">Transmembrane helix</keyword>
<evidence type="ECO:0000256" key="8">
    <source>
        <dbReference type="SAM" id="MobiDB-lite"/>
    </source>
</evidence>
<feature type="transmembrane region" description="Helical" evidence="6">
    <location>
        <begin position="25"/>
        <end position="46"/>
    </location>
</feature>
<comment type="subcellular location">
    <subcellularLocation>
        <location evidence="1 6">Membrane</location>
        <topology evidence="1 6">Multi-pass membrane protein</topology>
    </subcellularLocation>
</comment>
<keyword evidence="11" id="KW-1185">Reference proteome</keyword>
<feature type="transmembrane region" description="Helical" evidence="6">
    <location>
        <begin position="200"/>
        <end position="221"/>
    </location>
</feature>
<dbReference type="GO" id="GO:0015085">
    <property type="term" value="F:calcium ion transmembrane transporter activity"/>
    <property type="evidence" value="ECO:0007669"/>
    <property type="project" value="TreeGrafter"/>
</dbReference>
<dbReference type="InterPro" id="IPR036259">
    <property type="entry name" value="MFS_trans_sf"/>
</dbReference>
<dbReference type="SUPFAM" id="SSF103473">
    <property type="entry name" value="MFS general substrate transporter"/>
    <property type="match status" value="1"/>
</dbReference>
<organism evidence="9 11">
    <name type="scientific">Phakopsora pachyrhizi</name>
    <name type="common">Asian soybean rust disease fungus</name>
    <dbReference type="NCBI Taxonomy" id="170000"/>
    <lineage>
        <taxon>Eukaryota</taxon>
        <taxon>Fungi</taxon>
        <taxon>Dikarya</taxon>
        <taxon>Basidiomycota</taxon>
        <taxon>Pucciniomycotina</taxon>
        <taxon>Pucciniomycetes</taxon>
        <taxon>Pucciniales</taxon>
        <taxon>Phakopsoraceae</taxon>
        <taxon>Phakopsora</taxon>
    </lineage>
</organism>
<dbReference type="Proteomes" id="UP001153365">
    <property type="component" value="Unassembled WGS sequence"/>
</dbReference>
<keyword evidence="3 6" id="KW-0812">Transmembrane</keyword>
<dbReference type="GO" id="GO:0005384">
    <property type="term" value="F:manganese ion transmembrane transporter activity"/>
    <property type="evidence" value="ECO:0007669"/>
    <property type="project" value="TreeGrafter"/>
</dbReference>